<dbReference type="Pfam" id="PF04542">
    <property type="entry name" value="Sigma70_r2"/>
    <property type="match status" value="1"/>
</dbReference>
<gene>
    <name evidence="7" type="ORF">D187_002278</name>
</gene>
<dbReference type="InterPro" id="IPR014284">
    <property type="entry name" value="RNA_pol_sigma-70_dom"/>
</dbReference>
<sequence>MDTAHSLEEHRAALTGHCYRMLGSAAEADDAVQETMVRAWRNLDRFEQRASLRTWLYRIATRVCLDALSENSRRMRPMETGPVGTVNDTLTTRPGSYWLEPIPDALAVPADADPAERLMLRQSIRLAFVAALQHLPPKQRAVLLLTEVLGWSAAETAESLDTSVASVNSALQRARATLATHDLTQARAPLSDAQSTLVDQYVEAFERYDVTALTQLLHQDATLSMPPYSLWLRGHEAISAWLLGRGSGCRGSRLVPTLACGSPAFGQYRPGSEPGQPHQPWALIVLELSGDRITAMNSFLDTAALFPRFGLPKELAP</sequence>
<evidence type="ECO:0000256" key="1">
    <source>
        <dbReference type="ARBA" id="ARBA00010641"/>
    </source>
</evidence>
<protein>
    <submittedName>
        <fullName evidence="7">RNA polymerase sigma factor</fullName>
    </submittedName>
</protein>
<dbReference type="EMBL" id="ANAH02000014">
    <property type="protein sequence ID" value="EPX60192.1"/>
    <property type="molecule type" value="Genomic_DNA"/>
</dbReference>
<dbReference type="AlphaFoldDB" id="S9PD32"/>
<keyword evidence="5" id="KW-0804">Transcription</keyword>
<dbReference type="InterPro" id="IPR000792">
    <property type="entry name" value="Tscrpt_reg_LuxR_C"/>
</dbReference>
<dbReference type="SUPFAM" id="SSF88659">
    <property type="entry name" value="Sigma3 and sigma4 domains of RNA polymerase sigma factors"/>
    <property type="match status" value="1"/>
</dbReference>
<dbReference type="NCBIfam" id="NF006089">
    <property type="entry name" value="PRK08241.1"/>
    <property type="match status" value="1"/>
</dbReference>
<name>S9PD32_CYSF2</name>
<dbReference type="OrthoDB" id="9794372at2"/>
<dbReference type="InterPro" id="IPR037401">
    <property type="entry name" value="SnoaL-like"/>
</dbReference>
<dbReference type="InterPro" id="IPR014305">
    <property type="entry name" value="RNA_pol_sigma-G_actinobac"/>
</dbReference>
<organism evidence="7 8">
    <name type="scientific">Cystobacter fuscus (strain ATCC 25194 / DSM 2262 / NBRC 100088 / M29)</name>
    <dbReference type="NCBI Taxonomy" id="1242864"/>
    <lineage>
        <taxon>Bacteria</taxon>
        <taxon>Pseudomonadati</taxon>
        <taxon>Myxococcota</taxon>
        <taxon>Myxococcia</taxon>
        <taxon>Myxococcales</taxon>
        <taxon>Cystobacterineae</taxon>
        <taxon>Archangiaceae</taxon>
        <taxon>Cystobacter</taxon>
    </lineage>
</organism>
<evidence type="ECO:0000313" key="7">
    <source>
        <dbReference type="EMBL" id="EPX60192.1"/>
    </source>
</evidence>
<dbReference type="Gene3D" id="1.10.10.10">
    <property type="entry name" value="Winged helix-like DNA-binding domain superfamily/Winged helix DNA-binding domain"/>
    <property type="match status" value="1"/>
</dbReference>
<keyword evidence="4" id="KW-0731">Sigma factor</keyword>
<keyword evidence="3" id="KW-0805">Transcription regulation</keyword>
<dbReference type="InterPro" id="IPR032710">
    <property type="entry name" value="NTF2-like_dom_sf"/>
</dbReference>
<dbReference type="InterPro" id="IPR036388">
    <property type="entry name" value="WH-like_DNA-bd_sf"/>
</dbReference>
<evidence type="ECO:0000256" key="5">
    <source>
        <dbReference type="ARBA" id="ARBA00023163"/>
    </source>
</evidence>
<evidence type="ECO:0000256" key="3">
    <source>
        <dbReference type="ARBA" id="ARBA00023015"/>
    </source>
</evidence>
<dbReference type="Pfam" id="PF08281">
    <property type="entry name" value="Sigma70_r4_2"/>
    <property type="match status" value="1"/>
</dbReference>
<dbReference type="Gene3D" id="3.10.450.50">
    <property type="match status" value="1"/>
</dbReference>
<dbReference type="PANTHER" id="PTHR43133:SF65">
    <property type="entry name" value="ECF RNA POLYMERASE SIGMA FACTOR SIGG"/>
    <property type="match status" value="1"/>
</dbReference>
<evidence type="ECO:0000313" key="8">
    <source>
        <dbReference type="Proteomes" id="UP000011682"/>
    </source>
</evidence>
<dbReference type="eggNOG" id="COG1595">
    <property type="taxonomic scope" value="Bacteria"/>
</dbReference>
<dbReference type="NCBIfam" id="TIGR02960">
    <property type="entry name" value="SigX5"/>
    <property type="match status" value="1"/>
</dbReference>
<dbReference type="InterPro" id="IPR013249">
    <property type="entry name" value="RNA_pol_sigma70_r4_t2"/>
</dbReference>
<evidence type="ECO:0000259" key="6">
    <source>
        <dbReference type="SMART" id="SM00421"/>
    </source>
</evidence>
<dbReference type="GO" id="GO:0016987">
    <property type="term" value="F:sigma factor activity"/>
    <property type="evidence" value="ECO:0007669"/>
    <property type="project" value="UniProtKB-KW"/>
</dbReference>
<feature type="domain" description="HTH luxR-type" evidence="6">
    <location>
        <begin position="132"/>
        <end position="190"/>
    </location>
</feature>
<dbReference type="Pfam" id="PF12680">
    <property type="entry name" value="SnoaL_2"/>
    <property type="match status" value="1"/>
</dbReference>
<keyword evidence="8" id="KW-1185">Reference proteome</keyword>
<dbReference type="NCBIfam" id="TIGR02937">
    <property type="entry name" value="sigma70-ECF"/>
    <property type="match status" value="1"/>
</dbReference>
<dbReference type="CDD" id="cd06171">
    <property type="entry name" value="Sigma70_r4"/>
    <property type="match status" value="1"/>
</dbReference>
<dbReference type="SUPFAM" id="SSF88946">
    <property type="entry name" value="Sigma2 domain of RNA polymerase sigma factors"/>
    <property type="match status" value="1"/>
</dbReference>
<dbReference type="Gene3D" id="1.10.1740.10">
    <property type="match status" value="1"/>
</dbReference>
<dbReference type="PANTHER" id="PTHR43133">
    <property type="entry name" value="RNA POLYMERASE ECF-TYPE SIGMA FACTO"/>
    <property type="match status" value="1"/>
</dbReference>
<dbReference type="GO" id="GO:0003677">
    <property type="term" value="F:DNA binding"/>
    <property type="evidence" value="ECO:0007669"/>
    <property type="project" value="InterPro"/>
</dbReference>
<comment type="subunit">
    <text evidence="2">Interacts transiently with the RNA polymerase catalytic core formed by RpoA, RpoB, RpoC and RpoZ (2 alpha, 1 beta, 1 beta' and 1 omega subunit) to form the RNA polymerase holoenzyme that can initiate transcription.</text>
</comment>
<dbReference type="InterPro" id="IPR013325">
    <property type="entry name" value="RNA_pol_sigma_r2"/>
</dbReference>
<dbReference type="InterPro" id="IPR007627">
    <property type="entry name" value="RNA_pol_sigma70_r2"/>
</dbReference>
<reference evidence="7" key="1">
    <citation type="submission" date="2013-05" db="EMBL/GenBank/DDBJ databases">
        <title>Genome assembly of Cystobacter fuscus DSM 2262.</title>
        <authorList>
            <person name="Sharma G."/>
            <person name="Khatri I."/>
            <person name="Kaur C."/>
            <person name="Mayilraj S."/>
            <person name="Subramanian S."/>
        </authorList>
    </citation>
    <scope>NUCLEOTIDE SEQUENCE [LARGE SCALE GENOMIC DNA]</scope>
    <source>
        <strain evidence="7">DSM 2262</strain>
    </source>
</reference>
<dbReference type="RefSeq" id="WP_002621708.1">
    <property type="nucleotide sequence ID" value="NZ_ANAH02000014.1"/>
</dbReference>
<accession>S9PD32</accession>
<dbReference type="GO" id="GO:0006352">
    <property type="term" value="P:DNA-templated transcription initiation"/>
    <property type="evidence" value="ECO:0007669"/>
    <property type="project" value="InterPro"/>
</dbReference>
<comment type="similarity">
    <text evidence="1">Belongs to the sigma-70 factor family. ECF subfamily.</text>
</comment>
<evidence type="ECO:0000256" key="2">
    <source>
        <dbReference type="ARBA" id="ARBA00011344"/>
    </source>
</evidence>
<dbReference type="SMART" id="SM00421">
    <property type="entry name" value="HTH_LUXR"/>
    <property type="match status" value="1"/>
</dbReference>
<evidence type="ECO:0000256" key="4">
    <source>
        <dbReference type="ARBA" id="ARBA00023082"/>
    </source>
</evidence>
<proteinExistence type="inferred from homology"/>
<dbReference type="InterPro" id="IPR039425">
    <property type="entry name" value="RNA_pol_sigma-70-like"/>
</dbReference>
<dbReference type="InterPro" id="IPR013324">
    <property type="entry name" value="RNA_pol_sigma_r3/r4-like"/>
</dbReference>
<comment type="caution">
    <text evidence="7">The sequence shown here is derived from an EMBL/GenBank/DDBJ whole genome shotgun (WGS) entry which is preliminary data.</text>
</comment>
<dbReference type="Proteomes" id="UP000011682">
    <property type="component" value="Unassembled WGS sequence"/>
</dbReference>
<dbReference type="SUPFAM" id="SSF54427">
    <property type="entry name" value="NTF2-like"/>
    <property type="match status" value="1"/>
</dbReference>